<evidence type="ECO:0000256" key="10">
    <source>
        <dbReference type="ARBA" id="ARBA00023170"/>
    </source>
</evidence>
<proteinExistence type="inferred from homology"/>
<evidence type="ECO:0000259" key="14">
    <source>
        <dbReference type="Pfam" id="PF23598"/>
    </source>
</evidence>
<dbReference type="PRINTS" id="PR00019">
    <property type="entry name" value="LEURICHRPT"/>
</dbReference>
<name>A0AAD4Z4N2_PRUDU</name>
<dbReference type="FunFam" id="3.80.10.10:FF:000111">
    <property type="entry name" value="LRR receptor-like serine/threonine-protein kinase ERECTA"/>
    <property type="match status" value="1"/>
</dbReference>
<evidence type="ECO:0000256" key="5">
    <source>
        <dbReference type="ARBA" id="ARBA00022692"/>
    </source>
</evidence>
<keyword evidence="6" id="KW-0732">Signal</keyword>
<comment type="caution">
    <text evidence="15">The sequence shown here is derived from an EMBL/GenBank/DDBJ whole genome shotgun (WGS) entry which is preliminary data.</text>
</comment>
<evidence type="ECO:0000256" key="1">
    <source>
        <dbReference type="ARBA" id="ARBA00004251"/>
    </source>
</evidence>
<evidence type="ECO:0000256" key="8">
    <source>
        <dbReference type="ARBA" id="ARBA00022989"/>
    </source>
</evidence>
<dbReference type="AlphaFoldDB" id="A0AAD4Z4N2"/>
<evidence type="ECO:0000256" key="4">
    <source>
        <dbReference type="ARBA" id="ARBA00022614"/>
    </source>
</evidence>
<keyword evidence="9 12" id="KW-0472">Membrane</keyword>
<sequence length="1085" mass="120945">MIDLSLNNFEGEIPEQVGSVVNLSMLNLSMNRLTGDIPSSIGKLRWLETLDLSDNQLSGNIPQNFSSLTSLSHLNLSYNNLIGNIPSGNQLQTLDDPSIYKGFWAVCGTLVLKKSWSHFCFCLVDGVPSTGSVRSCIEEERSALLSFKQDLKDPSGRLSSWAGRDCCQWQGISCNRNGHVAKLNLRNPYPYDWNTEELNIQDPHSYVWWDELADYGESYLWGKINPSLLSLKYLNYLDLSYNDFNGIHIPKFFGELKSLRYLNISHASFSGEIPPSLGNLSKLNYLDIDMSSFDYATTMHSKSLNWLSHLASLKYLNLNGVNLSSTGVPNVLHHVNLLPSLLELHLSNCLIDSNPVSVLDLSNNSFNTSSFPSWLFNLTSLRKLDLSRNSFRGRIPRVIGNMCKLKFLSLSGNKFYGEKIEEFWGSLSNCPNNTTALESLDLSSCGLRGQLPDSLGMLTSLQHLNLENLLLWGSIPESIGNLSSLKTLDLSSNNMNGSIPESLGKLSELVKLDLSWNSWEGILTEAHFINLTSLKAISISNKINAKPMSLVLNVTYDWVPPFKLHALNIRDCRVGHGFWVLLQSQTELVYVSLRNTFISGSISEEWLSKISSQVELLDLSYNNFSGRLPLQLKFPKLSVINVGHNQLEGPLPIWPTNASLLDLQSNLFSGPIPSNLDQLMPGLTDLDVSENHLNGTIPLSICNVKGMMTISLRHNQLFGEFPQRWSLGSGIFSIDVSHNNLSGNIPSSVDIPSSLEHFKVNNNNFGGEIPFSLQNCTGLIILNLAHNKFTGNIPLWLGSKVSGLIVLQLRSNLLSGHIPHHFCNLVRLRVLDLSHNNFSGTIPKCLKNMIALVEADVTRTYFSIDGRTTITSKGKELEYGDEQLSLWGNLIDLSSNNFEGEIPEQVGSMVELNTLNLSMNRLTGEIPSSFGKLRWLETLDLSHNQLSGHIPQNFSSLTFLSHLNLSYNNLIGNIPSGNQLQTLDDPSIYEGNPLLCGAPLSTICPGDDTRSRQTFTSEDHSKDENEMFWFYVGMALGFIIGFWAVCGTLVLKKSWRYAYFKFFDNVKEKVALIIALKVARWQGGL</sequence>
<dbReference type="FunFam" id="3.80.10.10:FF:000095">
    <property type="entry name" value="LRR receptor-like serine/threonine-protein kinase GSO1"/>
    <property type="match status" value="1"/>
</dbReference>
<dbReference type="Pfam" id="PF08263">
    <property type="entry name" value="LRRNT_2"/>
    <property type="match status" value="1"/>
</dbReference>
<reference evidence="15 16" key="1">
    <citation type="journal article" date="2022" name="G3 (Bethesda)">
        <title>Whole-genome sequence and methylome profiling of the almond [Prunus dulcis (Mill.) D.A. Webb] cultivar 'Nonpareil'.</title>
        <authorList>
            <person name="D'Amico-Willman K.M."/>
            <person name="Ouma W.Z."/>
            <person name="Meulia T."/>
            <person name="Sideli G.M."/>
            <person name="Gradziel T.M."/>
            <person name="Fresnedo-Ramirez J."/>
        </authorList>
    </citation>
    <scope>NUCLEOTIDE SEQUENCE [LARGE SCALE GENOMIC DNA]</scope>
    <source>
        <strain evidence="15">Clone GOH B32 T37-40</strain>
    </source>
</reference>
<accession>A0AAD4Z4N2</accession>
<dbReference type="Pfam" id="PF23598">
    <property type="entry name" value="LRR_14"/>
    <property type="match status" value="1"/>
</dbReference>
<keyword evidence="10" id="KW-0675">Receptor</keyword>
<dbReference type="InterPro" id="IPR055414">
    <property type="entry name" value="LRR_R13L4/SHOC2-like"/>
</dbReference>
<dbReference type="FunFam" id="3.80.10.10:FF:000383">
    <property type="entry name" value="Leucine-rich repeat receptor protein kinase EMS1"/>
    <property type="match status" value="1"/>
</dbReference>
<dbReference type="InterPro" id="IPR001611">
    <property type="entry name" value="Leu-rich_rpt"/>
</dbReference>
<dbReference type="GO" id="GO:0005886">
    <property type="term" value="C:plasma membrane"/>
    <property type="evidence" value="ECO:0007669"/>
    <property type="project" value="UniProtKB-SubCell"/>
</dbReference>
<feature type="transmembrane region" description="Helical" evidence="12">
    <location>
        <begin position="1028"/>
        <end position="1051"/>
    </location>
</feature>
<gene>
    <name evidence="15" type="ORF">L3X38_022508</name>
</gene>
<dbReference type="EMBL" id="JAJFAZ020000004">
    <property type="protein sequence ID" value="KAI5332379.1"/>
    <property type="molecule type" value="Genomic_DNA"/>
</dbReference>
<keyword evidence="8 12" id="KW-1133">Transmembrane helix</keyword>
<dbReference type="InterPro" id="IPR032675">
    <property type="entry name" value="LRR_dom_sf"/>
</dbReference>
<evidence type="ECO:0000313" key="16">
    <source>
        <dbReference type="Proteomes" id="UP001054821"/>
    </source>
</evidence>
<evidence type="ECO:0000256" key="9">
    <source>
        <dbReference type="ARBA" id="ARBA00023136"/>
    </source>
</evidence>
<keyword evidence="11" id="KW-0325">Glycoprotein</keyword>
<feature type="domain" description="Leucine-rich repeat-containing N-terminal plant-type" evidence="13">
    <location>
        <begin position="138"/>
        <end position="175"/>
    </location>
</feature>
<keyword evidence="7" id="KW-0677">Repeat</keyword>
<dbReference type="FunFam" id="3.80.10.10:FF:000213">
    <property type="entry name" value="Tyrosine-sulfated glycopeptide receptor 1"/>
    <property type="match status" value="1"/>
</dbReference>
<organism evidence="15 16">
    <name type="scientific">Prunus dulcis</name>
    <name type="common">Almond</name>
    <name type="synonym">Amygdalus dulcis</name>
    <dbReference type="NCBI Taxonomy" id="3755"/>
    <lineage>
        <taxon>Eukaryota</taxon>
        <taxon>Viridiplantae</taxon>
        <taxon>Streptophyta</taxon>
        <taxon>Embryophyta</taxon>
        <taxon>Tracheophyta</taxon>
        <taxon>Spermatophyta</taxon>
        <taxon>Magnoliopsida</taxon>
        <taxon>eudicotyledons</taxon>
        <taxon>Gunneridae</taxon>
        <taxon>Pentapetalae</taxon>
        <taxon>rosids</taxon>
        <taxon>fabids</taxon>
        <taxon>Rosales</taxon>
        <taxon>Rosaceae</taxon>
        <taxon>Amygdaloideae</taxon>
        <taxon>Amygdaleae</taxon>
        <taxon>Prunus</taxon>
    </lineage>
</organism>
<evidence type="ECO:0008006" key="17">
    <source>
        <dbReference type="Google" id="ProtNLM"/>
    </source>
</evidence>
<dbReference type="PANTHER" id="PTHR48063">
    <property type="entry name" value="LRR RECEPTOR-LIKE KINASE"/>
    <property type="match status" value="1"/>
</dbReference>
<keyword evidence="16" id="KW-1185">Reference proteome</keyword>
<dbReference type="SMART" id="SM00369">
    <property type="entry name" value="LRR_TYP"/>
    <property type="match status" value="12"/>
</dbReference>
<comment type="subcellular location">
    <subcellularLocation>
        <location evidence="1">Cell membrane</location>
        <topology evidence="1">Single-pass type I membrane protein</topology>
    </subcellularLocation>
</comment>
<evidence type="ECO:0000256" key="6">
    <source>
        <dbReference type="ARBA" id="ARBA00022729"/>
    </source>
</evidence>
<comment type="similarity">
    <text evidence="2">Belongs to the RLP family.</text>
</comment>
<evidence type="ECO:0000313" key="15">
    <source>
        <dbReference type="EMBL" id="KAI5332379.1"/>
    </source>
</evidence>
<feature type="domain" description="Disease resistance R13L4/SHOC-2-like LRR" evidence="14">
    <location>
        <begin position="436"/>
        <end position="580"/>
    </location>
</feature>
<dbReference type="Gene3D" id="3.80.10.10">
    <property type="entry name" value="Ribonuclease Inhibitor"/>
    <property type="match status" value="6"/>
</dbReference>
<evidence type="ECO:0000259" key="13">
    <source>
        <dbReference type="Pfam" id="PF08263"/>
    </source>
</evidence>
<dbReference type="InterPro" id="IPR003591">
    <property type="entry name" value="Leu-rich_rpt_typical-subtyp"/>
</dbReference>
<keyword evidence="5 12" id="KW-0812">Transmembrane</keyword>
<keyword evidence="3" id="KW-1003">Cell membrane</keyword>
<evidence type="ECO:0000256" key="11">
    <source>
        <dbReference type="ARBA" id="ARBA00023180"/>
    </source>
</evidence>
<dbReference type="PANTHER" id="PTHR48063:SF90">
    <property type="entry name" value="OS11G0565920 PROTEIN"/>
    <property type="match status" value="1"/>
</dbReference>
<dbReference type="InterPro" id="IPR013210">
    <property type="entry name" value="LRR_N_plant-typ"/>
</dbReference>
<dbReference type="InterPro" id="IPR046956">
    <property type="entry name" value="RLP23-like"/>
</dbReference>
<dbReference type="Pfam" id="PF00560">
    <property type="entry name" value="LRR_1"/>
    <property type="match status" value="3"/>
</dbReference>
<evidence type="ECO:0000256" key="12">
    <source>
        <dbReference type="SAM" id="Phobius"/>
    </source>
</evidence>
<keyword evidence="4" id="KW-0433">Leucine-rich repeat</keyword>
<evidence type="ECO:0000256" key="7">
    <source>
        <dbReference type="ARBA" id="ARBA00022737"/>
    </source>
</evidence>
<dbReference type="Proteomes" id="UP001054821">
    <property type="component" value="Chromosome 4"/>
</dbReference>
<dbReference type="SUPFAM" id="SSF52058">
    <property type="entry name" value="L domain-like"/>
    <property type="match status" value="1"/>
</dbReference>
<dbReference type="SUPFAM" id="SSF52047">
    <property type="entry name" value="RNI-like"/>
    <property type="match status" value="3"/>
</dbReference>
<dbReference type="Pfam" id="PF13855">
    <property type="entry name" value="LRR_8"/>
    <property type="match status" value="4"/>
</dbReference>
<evidence type="ECO:0000256" key="3">
    <source>
        <dbReference type="ARBA" id="ARBA00022475"/>
    </source>
</evidence>
<dbReference type="PROSITE" id="PS51450">
    <property type="entry name" value="LRR"/>
    <property type="match status" value="2"/>
</dbReference>
<evidence type="ECO:0000256" key="2">
    <source>
        <dbReference type="ARBA" id="ARBA00009592"/>
    </source>
</evidence>
<protein>
    <recommendedName>
        <fullName evidence="17">Disease resistance family protein / LRR family protein</fullName>
    </recommendedName>
</protein>